<dbReference type="SUPFAM" id="SSF81321">
    <property type="entry name" value="Family A G protein-coupled receptor-like"/>
    <property type="match status" value="1"/>
</dbReference>
<organism evidence="2 3">
    <name type="scientific">Caenorhabditis tropicalis</name>
    <dbReference type="NCBI Taxonomy" id="1561998"/>
    <lineage>
        <taxon>Eukaryota</taxon>
        <taxon>Metazoa</taxon>
        <taxon>Ecdysozoa</taxon>
        <taxon>Nematoda</taxon>
        <taxon>Chromadorea</taxon>
        <taxon>Rhabditida</taxon>
        <taxon>Rhabditina</taxon>
        <taxon>Rhabditomorpha</taxon>
        <taxon>Rhabditoidea</taxon>
        <taxon>Rhabditidae</taxon>
        <taxon>Peloderinae</taxon>
        <taxon>Caenorhabditis</taxon>
    </lineage>
</organism>
<dbReference type="PANTHER" id="PTHR22941:SF20">
    <property type="entry name" value="SERPENTINE RECEPTOR, CLASS H"/>
    <property type="match status" value="1"/>
</dbReference>
<feature type="transmembrane region" description="Helical" evidence="1">
    <location>
        <begin position="54"/>
        <end position="84"/>
    </location>
</feature>
<feature type="transmembrane region" description="Helical" evidence="1">
    <location>
        <begin position="137"/>
        <end position="156"/>
    </location>
</feature>
<sequence>MNCKSEDIDTSYLASPEFIVLSCHVVTSIAVPILIYGGYCILLKTPRTMKNVKFLLLNLHFWTILSDLTISFFGVPYIYIVALAGYGLGVVNAPGLLIYSGLTFVIAVATSVLSLYENRYSLIYSRNSWWQHARKPFLIFAWLAVPLYFLVPLFNIPDEETGRIFVSNKLPCLPPFTFSDRKLFVLTTNPILFLVGILTGCVFLGCSSITFFVLTLLKLTARNKSLSAKTVKTQKSFLIALTIQTSIHVLVILTPGFVIIFLVFFQYHSQKVNNFIWLSLASHGIFSTIVMILAHKPYREATFPWISKSRKVGMSHFKISVIVRNVVKDKY</sequence>
<proteinExistence type="predicted"/>
<keyword evidence="1" id="KW-1133">Transmembrane helix</keyword>
<evidence type="ECO:0000256" key="1">
    <source>
        <dbReference type="SAM" id="Phobius"/>
    </source>
</evidence>
<feature type="transmembrane region" description="Helical" evidence="1">
    <location>
        <begin position="96"/>
        <end position="116"/>
    </location>
</feature>
<keyword evidence="2" id="KW-1185">Reference proteome</keyword>
<evidence type="ECO:0000313" key="3">
    <source>
        <dbReference type="WBParaSite" id="Csp11.Scaffold629.g12328.t1"/>
    </source>
</evidence>
<dbReference type="Proteomes" id="UP000095282">
    <property type="component" value="Unplaced"/>
</dbReference>
<reference evidence="3" key="1">
    <citation type="submission" date="2016-11" db="UniProtKB">
        <authorList>
            <consortium name="WormBaseParasite"/>
        </authorList>
    </citation>
    <scope>IDENTIFICATION</scope>
</reference>
<dbReference type="Pfam" id="PF10318">
    <property type="entry name" value="7TM_GPCR_Srh"/>
    <property type="match status" value="1"/>
</dbReference>
<keyword evidence="1" id="KW-0472">Membrane</keyword>
<feature type="transmembrane region" description="Helical" evidence="1">
    <location>
        <begin position="18"/>
        <end position="42"/>
    </location>
</feature>
<dbReference type="eggNOG" id="ENOG502QYQ5">
    <property type="taxonomic scope" value="Eukaryota"/>
</dbReference>
<dbReference type="WBParaSite" id="Csp11.Scaffold629.g12328.t1">
    <property type="protein sequence ID" value="Csp11.Scaffold629.g12328.t1"/>
    <property type="gene ID" value="Csp11.Scaffold629.g12328"/>
</dbReference>
<keyword evidence="1" id="KW-0812">Transmembrane</keyword>
<feature type="transmembrane region" description="Helical" evidence="1">
    <location>
        <begin position="237"/>
        <end position="263"/>
    </location>
</feature>
<dbReference type="InterPro" id="IPR053220">
    <property type="entry name" value="Nematode_rcpt-like_serp_H"/>
</dbReference>
<accession>A0A1I7TVY4</accession>
<feature type="transmembrane region" description="Helical" evidence="1">
    <location>
        <begin position="275"/>
        <end position="294"/>
    </location>
</feature>
<dbReference type="AlphaFoldDB" id="A0A1I7TVY4"/>
<name>A0A1I7TVY4_9PELO</name>
<feature type="transmembrane region" description="Helical" evidence="1">
    <location>
        <begin position="191"/>
        <end position="217"/>
    </location>
</feature>
<dbReference type="STRING" id="1561998.A0A1I7TVY4"/>
<dbReference type="PANTHER" id="PTHR22941">
    <property type="entry name" value="SERPENTINE RECEPTOR"/>
    <property type="match status" value="1"/>
</dbReference>
<evidence type="ECO:0000313" key="2">
    <source>
        <dbReference type="Proteomes" id="UP000095282"/>
    </source>
</evidence>
<dbReference type="InterPro" id="IPR019422">
    <property type="entry name" value="7TM_GPCR_serpentine_rcpt_Srh"/>
</dbReference>
<protein>
    <submittedName>
        <fullName evidence="3">Serpentine Receptor, class H</fullName>
    </submittedName>
</protein>